<accession>A0A098S684</accession>
<evidence type="ECO:0000313" key="3">
    <source>
        <dbReference type="EMBL" id="KGE86742.1"/>
    </source>
</evidence>
<dbReference type="InterPro" id="IPR004682">
    <property type="entry name" value="TRAP_DctP"/>
</dbReference>
<dbReference type="GO" id="GO:0030288">
    <property type="term" value="C:outer membrane-bounded periplasmic space"/>
    <property type="evidence" value="ECO:0007669"/>
    <property type="project" value="InterPro"/>
</dbReference>
<dbReference type="RefSeq" id="WP_044224296.1">
    <property type="nucleotide sequence ID" value="NZ_JBKAGJ010000016.1"/>
</dbReference>
<dbReference type="NCBIfam" id="TIGR00787">
    <property type="entry name" value="dctP"/>
    <property type="match status" value="1"/>
</dbReference>
<dbReference type="GO" id="GO:0030246">
    <property type="term" value="F:carbohydrate binding"/>
    <property type="evidence" value="ECO:0007669"/>
    <property type="project" value="TreeGrafter"/>
</dbReference>
<dbReference type="Gene3D" id="3.40.190.170">
    <property type="entry name" value="Bacterial extracellular solute-binding protein, family 7"/>
    <property type="match status" value="1"/>
</dbReference>
<dbReference type="SUPFAM" id="SSF53850">
    <property type="entry name" value="Periplasmic binding protein-like II"/>
    <property type="match status" value="1"/>
</dbReference>
<dbReference type="PIRSF" id="PIRSF006470">
    <property type="entry name" value="DctB"/>
    <property type="match status" value="1"/>
</dbReference>
<organism evidence="3 4">
    <name type="scientific">Phaeodactylibacter xiamenensis</name>
    <dbReference type="NCBI Taxonomy" id="1524460"/>
    <lineage>
        <taxon>Bacteria</taxon>
        <taxon>Pseudomonadati</taxon>
        <taxon>Bacteroidota</taxon>
        <taxon>Saprospiria</taxon>
        <taxon>Saprospirales</taxon>
        <taxon>Haliscomenobacteraceae</taxon>
        <taxon>Phaeodactylibacter</taxon>
    </lineage>
</organism>
<evidence type="ECO:0000313" key="4">
    <source>
        <dbReference type="Proteomes" id="UP000029736"/>
    </source>
</evidence>
<protein>
    <submittedName>
        <fullName evidence="3">C4-dicarboxylate ABC transporter substrate-binding protein</fullName>
    </submittedName>
</protein>
<dbReference type="EMBL" id="JPOS01000075">
    <property type="protein sequence ID" value="KGE86742.1"/>
    <property type="molecule type" value="Genomic_DNA"/>
</dbReference>
<dbReference type="PROSITE" id="PS51257">
    <property type="entry name" value="PROKAR_LIPOPROTEIN"/>
    <property type="match status" value="1"/>
</dbReference>
<evidence type="ECO:0000256" key="2">
    <source>
        <dbReference type="SAM" id="SignalP"/>
    </source>
</evidence>
<dbReference type="PANTHER" id="PTHR33376:SF2">
    <property type="entry name" value="DICARBOXYLATE-BINDING PERIPLASMIC PROTEIN"/>
    <property type="match status" value="1"/>
</dbReference>
<keyword evidence="1 2" id="KW-0732">Signal</keyword>
<dbReference type="Pfam" id="PF03480">
    <property type="entry name" value="DctP"/>
    <property type="match status" value="1"/>
</dbReference>
<proteinExistence type="predicted"/>
<feature type="chain" id="PRO_5001939871" evidence="2">
    <location>
        <begin position="24"/>
        <end position="326"/>
    </location>
</feature>
<gene>
    <name evidence="3" type="ORF">IX84_19940</name>
</gene>
<dbReference type="InterPro" id="IPR038404">
    <property type="entry name" value="TRAP_DctP_sf"/>
</dbReference>
<dbReference type="Proteomes" id="UP000029736">
    <property type="component" value="Unassembled WGS sequence"/>
</dbReference>
<sequence>MKLFLQLVLLPVALIFISGCSQQDSVTAIKLAHGLDISHPVHKGMVYFAEQVAERSNGQMRIDIYPSGQLGSERQCLELLQIGSLGMTKVSAAVLENFAPRMKVLGLPYLFRDDEHAWAVLNGPIGKGLLLEAQNYWLRGVCFYDAGSRSFYTKDRPINSPDDLDGLKVRVMNSQTAMQMVKALGGAPTPISFGELYTALQQGVVDGAENNPPSFYTSRHYEVCKYYSIDEHSTVPDVMLIGTNTWERLTAQEQTWLQEAADASVEYQRKVWAASEQEALDAVKAAGVQINYPDKSPFAARVEDIYERYKDDPEIYELIQQIQAVQ</sequence>
<keyword evidence="4" id="KW-1185">Reference proteome</keyword>
<dbReference type="NCBIfam" id="NF037995">
    <property type="entry name" value="TRAP_S1"/>
    <property type="match status" value="1"/>
</dbReference>
<dbReference type="InterPro" id="IPR018389">
    <property type="entry name" value="DctP_fam"/>
</dbReference>
<feature type="signal peptide" evidence="2">
    <location>
        <begin position="1"/>
        <end position="23"/>
    </location>
</feature>
<dbReference type="STRING" id="1524460.IX84_19940"/>
<dbReference type="PANTHER" id="PTHR33376">
    <property type="match status" value="1"/>
</dbReference>
<reference evidence="3 4" key="1">
    <citation type="journal article" date="2014" name="Int. J. Syst. Evol. Microbiol.">
        <title>Phaeodactylibacter xiamenensis gen. nov., sp. nov., a member of the family Saprospiraceae isolated from the marine alga Phaeodactylum tricornutum.</title>
        <authorList>
            <person name="Chen Z.Jr."/>
            <person name="Lei X."/>
            <person name="Lai Q."/>
            <person name="Li Y."/>
            <person name="Zhang B."/>
            <person name="Zhang J."/>
            <person name="Zhang H."/>
            <person name="Yang L."/>
            <person name="Zheng W."/>
            <person name="Tian Y."/>
            <person name="Yu Z."/>
            <person name="Xu H.Jr."/>
            <person name="Zheng T."/>
        </authorList>
    </citation>
    <scope>NUCLEOTIDE SEQUENCE [LARGE SCALE GENOMIC DNA]</scope>
    <source>
        <strain evidence="3 4">KD52</strain>
    </source>
</reference>
<evidence type="ECO:0000256" key="1">
    <source>
        <dbReference type="ARBA" id="ARBA00022729"/>
    </source>
</evidence>
<dbReference type="AlphaFoldDB" id="A0A098S684"/>
<dbReference type="GO" id="GO:0055085">
    <property type="term" value="P:transmembrane transport"/>
    <property type="evidence" value="ECO:0007669"/>
    <property type="project" value="InterPro"/>
</dbReference>
<comment type="caution">
    <text evidence="3">The sequence shown here is derived from an EMBL/GenBank/DDBJ whole genome shotgun (WGS) entry which is preliminary data.</text>
</comment>
<name>A0A098S684_9BACT</name>
<dbReference type="CDD" id="cd13671">
    <property type="entry name" value="PBP2_TRAP_SBP_like_3"/>
    <property type="match status" value="1"/>
</dbReference>
<dbReference type="OrthoDB" id="9776801at2"/>